<keyword evidence="4" id="KW-0862">Zinc</keyword>
<name>A0A2H0YWL8_9BACT</name>
<evidence type="ECO:0000256" key="2">
    <source>
        <dbReference type="ARBA" id="ARBA00022723"/>
    </source>
</evidence>
<dbReference type="CDD" id="cd06251">
    <property type="entry name" value="M14_ASTE_ASPA-like"/>
    <property type="match status" value="1"/>
</dbReference>
<protein>
    <recommendedName>
        <fullName evidence="5">Succinylglutamate desuccinylase/Aspartoacylase catalytic domain-containing protein</fullName>
    </recommendedName>
</protein>
<sequence>MKKPKIKYSLLKILTGSDLSRRQLPLMVVESSLKDPVVWLTACGHGDEVGGIVVVQEIFKMIRKRGLLRGSLYAFPLMNPIGFETNARSITLTREDLNRSFPGNSSGSLGERVANKIFTSIIETKPTLVLDLHNDWIKSIPYTLLDPYPGPVHKEAYEKTKIFGEKTGLLIIREKEELNRSLSYSIIKKDIPALTLELGESYVVNEMNIECGVKSIWNILAYLKMTEPLEKFFNYPLPKGYQGKILDYLDKPLSPTSGIIRFLVKPGTFVKKNQPIAKIYNVFGKLQETMLAFSNSIVLGHSDSSVAFPGTSVMAFGITPN</sequence>
<dbReference type="GO" id="GO:0046872">
    <property type="term" value="F:metal ion binding"/>
    <property type="evidence" value="ECO:0007669"/>
    <property type="project" value="UniProtKB-KW"/>
</dbReference>
<evidence type="ECO:0000256" key="1">
    <source>
        <dbReference type="ARBA" id="ARBA00001947"/>
    </source>
</evidence>
<dbReference type="PANTHER" id="PTHR37326">
    <property type="entry name" value="BLL3975 PROTEIN"/>
    <property type="match status" value="1"/>
</dbReference>
<dbReference type="GO" id="GO:0016788">
    <property type="term" value="F:hydrolase activity, acting on ester bonds"/>
    <property type="evidence" value="ECO:0007669"/>
    <property type="project" value="InterPro"/>
</dbReference>
<dbReference type="Proteomes" id="UP000231542">
    <property type="component" value="Unassembled WGS sequence"/>
</dbReference>
<gene>
    <name evidence="6" type="ORF">COT24_01265</name>
</gene>
<proteinExistence type="predicted"/>
<comment type="caution">
    <text evidence="6">The sequence shown here is derived from an EMBL/GenBank/DDBJ whole genome shotgun (WGS) entry which is preliminary data.</text>
</comment>
<dbReference type="Pfam" id="PF24827">
    <property type="entry name" value="AstE_AspA_cat"/>
    <property type="match status" value="1"/>
</dbReference>
<evidence type="ECO:0000256" key="3">
    <source>
        <dbReference type="ARBA" id="ARBA00022801"/>
    </source>
</evidence>
<evidence type="ECO:0000313" key="6">
    <source>
        <dbReference type="EMBL" id="PIS42891.1"/>
    </source>
</evidence>
<accession>A0A2H0YWL8</accession>
<keyword evidence="3" id="KW-0378">Hydrolase</keyword>
<evidence type="ECO:0000313" key="7">
    <source>
        <dbReference type="Proteomes" id="UP000231542"/>
    </source>
</evidence>
<keyword evidence="2" id="KW-0479">Metal-binding</keyword>
<organism evidence="6 7">
    <name type="scientific">Candidatus Kerfeldbacteria bacterium CG08_land_8_20_14_0_20_40_16</name>
    <dbReference type="NCBI Taxonomy" id="2014244"/>
    <lineage>
        <taxon>Bacteria</taxon>
        <taxon>Candidatus Kerfeldiibacteriota</taxon>
    </lineage>
</organism>
<dbReference type="InterPro" id="IPR055438">
    <property type="entry name" value="AstE_AspA_cat"/>
</dbReference>
<dbReference type="PANTHER" id="PTHR37326:SF1">
    <property type="entry name" value="BLL3975 PROTEIN"/>
    <property type="match status" value="1"/>
</dbReference>
<dbReference type="InterPro" id="IPR053138">
    <property type="entry name" value="N-alpha-Ac-DABA_deacetylase"/>
</dbReference>
<dbReference type="AlphaFoldDB" id="A0A2H0YWL8"/>
<dbReference type="Gene3D" id="3.40.630.10">
    <property type="entry name" value="Zn peptidases"/>
    <property type="match status" value="1"/>
</dbReference>
<evidence type="ECO:0000259" key="5">
    <source>
        <dbReference type="Pfam" id="PF24827"/>
    </source>
</evidence>
<dbReference type="SUPFAM" id="SSF53187">
    <property type="entry name" value="Zn-dependent exopeptidases"/>
    <property type="match status" value="1"/>
</dbReference>
<comment type="cofactor">
    <cofactor evidence="1">
        <name>Zn(2+)</name>
        <dbReference type="ChEBI" id="CHEBI:29105"/>
    </cofactor>
</comment>
<reference evidence="6 7" key="1">
    <citation type="submission" date="2017-09" db="EMBL/GenBank/DDBJ databases">
        <title>Depth-based differentiation of microbial function through sediment-hosted aquifers and enrichment of novel symbionts in the deep terrestrial subsurface.</title>
        <authorList>
            <person name="Probst A.J."/>
            <person name="Ladd B."/>
            <person name="Jarett J.K."/>
            <person name="Geller-Mcgrath D.E."/>
            <person name="Sieber C.M."/>
            <person name="Emerson J.B."/>
            <person name="Anantharaman K."/>
            <person name="Thomas B.C."/>
            <person name="Malmstrom R."/>
            <person name="Stieglmeier M."/>
            <person name="Klingl A."/>
            <person name="Woyke T."/>
            <person name="Ryan C.M."/>
            <person name="Banfield J.F."/>
        </authorList>
    </citation>
    <scope>NUCLEOTIDE SEQUENCE [LARGE SCALE GENOMIC DNA]</scope>
    <source>
        <strain evidence="6">CG08_land_8_20_14_0_20_40_16</strain>
    </source>
</reference>
<feature type="domain" description="Succinylglutamate desuccinylase/Aspartoacylase catalytic" evidence="5">
    <location>
        <begin position="36"/>
        <end position="222"/>
    </location>
</feature>
<dbReference type="EMBL" id="PEXU01000014">
    <property type="protein sequence ID" value="PIS42891.1"/>
    <property type="molecule type" value="Genomic_DNA"/>
</dbReference>
<evidence type="ECO:0000256" key="4">
    <source>
        <dbReference type="ARBA" id="ARBA00022833"/>
    </source>
</evidence>